<dbReference type="InterPro" id="IPR048469">
    <property type="entry name" value="YchJ-like_M"/>
</dbReference>
<dbReference type="InterPro" id="IPR032710">
    <property type="entry name" value="NTF2-like_dom_sf"/>
</dbReference>
<evidence type="ECO:0000259" key="1">
    <source>
        <dbReference type="Pfam" id="PF17775"/>
    </source>
</evidence>
<dbReference type="OrthoDB" id="21421at2"/>
<gene>
    <name evidence="2" type="ORF">CGERO_05335</name>
</gene>
<dbReference type="InterPro" id="IPR004027">
    <property type="entry name" value="SEC_C_motif"/>
</dbReference>
<organism evidence="2 3">
    <name type="scientific">Corynebacterium gerontici</name>
    <dbReference type="NCBI Taxonomy" id="2079234"/>
    <lineage>
        <taxon>Bacteria</taxon>
        <taxon>Bacillati</taxon>
        <taxon>Actinomycetota</taxon>
        <taxon>Actinomycetes</taxon>
        <taxon>Mycobacteriales</taxon>
        <taxon>Corynebacteriaceae</taxon>
        <taxon>Corynebacterium</taxon>
    </lineage>
</organism>
<dbReference type="EMBL" id="CP033897">
    <property type="protein sequence ID" value="AZA11375.1"/>
    <property type="molecule type" value="Genomic_DNA"/>
</dbReference>
<evidence type="ECO:0000313" key="2">
    <source>
        <dbReference type="EMBL" id="AZA11375.1"/>
    </source>
</evidence>
<dbReference type="Proteomes" id="UP000271587">
    <property type="component" value="Chromosome"/>
</dbReference>
<keyword evidence="3" id="KW-1185">Reference proteome</keyword>
<dbReference type="Gene3D" id="3.10.450.50">
    <property type="match status" value="1"/>
</dbReference>
<proteinExistence type="predicted"/>
<reference evidence="2 3" key="1">
    <citation type="submission" date="2018-11" db="EMBL/GenBank/DDBJ databases">
        <authorList>
            <person name="Kleinhagauer T."/>
            <person name="Glaeser S.P."/>
            <person name="Spergser J."/>
            <person name="Ruckert C."/>
            <person name="Kaempfer P."/>
            <person name="Busse H.-J."/>
        </authorList>
    </citation>
    <scope>NUCLEOTIDE SEQUENCE [LARGE SCALE GENOMIC DNA]</scope>
    <source>
        <strain evidence="2 3">W8</strain>
    </source>
</reference>
<name>A0A3G6J018_9CORY</name>
<feature type="domain" description="YchJ-like middle NTF2-like" evidence="1">
    <location>
        <begin position="29"/>
        <end position="123"/>
    </location>
</feature>
<sequence length="126" mass="14040">MGTPCPCGTGISYETCCGKFHRGEADAATAEQLMRSRFSAFAVGDAQYLLRTWDPSTAPTKLAFDPGVQYRSLQVLGTKRGGPFDQFGEVEFLATLLFDGHVSQQRERSFFKRVDRKWVYSTGIVD</sequence>
<dbReference type="RefSeq" id="WP_123933927.1">
    <property type="nucleotide sequence ID" value="NZ_CP033897.1"/>
</dbReference>
<dbReference type="SUPFAM" id="SSF54427">
    <property type="entry name" value="NTF2-like"/>
    <property type="match status" value="1"/>
</dbReference>
<dbReference type="KEGG" id="cgk:CGERO_05335"/>
<dbReference type="Pfam" id="PF02810">
    <property type="entry name" value="SEC-C"/>
    <property type="match status" value="1"/>
</dbReference>
<dbReference type="Pfam" id="PF17775">
    <property type="entry name" value="YchJ_M-like"/>
    <property type="match status" value="1"/>
</dbReference>
<accession>A0A3G6J018</accession>
<protein>
    <recommendedName>
        <fullName evidence="1">YchJ-like middle NTF2-like domain-containing protein</fullName>
    </recommendedName>
</protein>
<dbReference type="AlphaFoldDB" id="A0A3G6J018"/>
<evidence type="ECO:0000313" key="3">
    <source>
        <dbReference type="Proteomes" id="UP000271587"/>
    </source>
</evidence>